<proteinExistence type="inferred from homology"/>
<reference evidence="3 4" key="1">
    <citation type="submission" date="2020-08" db="EMBL/GenBank/DDBJ databases">
        <title>Genomic Encyclopedia of Type Strains, Phase IV (KMG-V): Genome sequencing to study the core and pangenomes of soil and plant-associated prokaryotes.</title>
        <authorList>
            <person name="Whitman W."/>
        </authorList>
    </citation>
    <scope>NUCLEOTIDE SEQUENCE [LARGE SCALE GENOMIC DNA]</scope>
    <source>
        <strain evidence="3 4">X5P2</strain>
    </source>
</reference>
<comment type="caution">
    <text evidence="3">The sequence shown here is derived from an EMBL/GenBank/DDBJ whole genome shotgun (WGS) entry which is preliminary data.</text>
</comment>
<evidence type="ECO:0000313" key="4">
    <source>
        <dbReference type="Proteomes" id="UP000535182"/>
    </source>
</evidence>
<dbReference type="SUPFAM" id="SSF51556">
    <property type="entry name" value="Metallo-dependent hydrolases"/>
    <property type="match status" value="1"/>
</dbReference>
<keyword evidence="3" id="KW-0378">Hydrolase</keyword>
<gene>
    <name evidence="3" type="ORF">HDF14_004874</name>
</gene>
<dbReference type="Pfam" id="PF04909">
    <property type="entry name" value="Amidohydro_2"/>
    <property type="match status" value="1"/>
</dbReference>
<sequence length="283" mass="32223">MRIDAHHHLWRYTPEEFGWITDDMALLRRDFLLPELEQQMASAGVDATVVVQARQTVDETEWLLQQAAASDAIAGVVGWGPIADADFEKSIEPLLSYRKLVGLRHILQSEPAGFLGGEGFNRGIRYLTANRLTYDVLVYSAQLNEVIDFVDRHPNQRFVINHCAKPQIKSAELEPWKQQMLELARRSNVWCKVSGLVTEANWQVWSLEPLRPYLDTVLEAFGAERCMAGSDWPVLMVAATYKKWWSVLEQYTSGFKSEERSAFFGGIARSFYGLTVGVPREVR</sequence>
<organism evidence="3 4">
    <name type="scientific">Tunturiibacter gelidiferens</name>
    <dbReference type="NCBI Taxonomy" id="3069689"/>
    <lineage>
        <taxon>Bacteria</taxon>
        <taxon>Pseudomonadati</taxon>
        <taxon>Acidobacteriota</taxon>
        <taxon>Terriglobia</taxon>
        <taxon>Terriglobales</taxon>
        <taxon>Acidobacteriaceae</taxon>
        <taxon>Tunturiibacter</taxon>
    </lineage>
</organism>
<dbReference type="Proteomes" id="UP000535182">
    <property type="component" value="Unassembled WGS sequence"/>
</dbReference>
<evidence type="ECO:0000313" key="3">
    <source>
        <dbReference type="EMBL" id="MBB5331230.1"/>
    </source>
</evidence>
<dbReference type="EC" id="3.1.1.-" evidence="3"/>
<dbReference type="AlphaFoldDB" id="A0A9X0QJ86"/>
<dbReference type="InterPro" id="IPR052350">
    <property type="entry name" value="Metallo-dep_Lactonases"/>
</dbReference>
<name>A0A9X0QJ86_9BACT</name>
<dbReference type="PANTHER" id="PTHR43569">
    <property type="entry name" value="AMIDOHYDROLASE"/>
    <property type="match status" value="1"/>
</dbReference>
<protein>
    <submittedName>
        <fullName evidence="3">L-fuconolactonase</fullName>
        <ecNumber evidence="3">3.1.1.-</ecNumber>
    </submittedName>
</protein>
<evidence type="ECO:0000259" key="2">
    <source>
        <dbReference type="Pfam" id="PF04909"/>
    </source>
</evidence>
<dbReference type="GO" id="GO:0016787">
    <property type="term" value="F:hydrolase activity"/>
    <property type="evidence" value="ECO:0007669"/>
    <property type="project" value="UniProtKB-KW"/>
</dbReference>
<dbReference type="EMBL" id="JACHEB010000014">
    <property type="protein sequence ID" value="MBB5331230.1"/>
    <property type="molecule type" value="Genomic_DNA"/>
</dbReference>
<dbReference type="Gene3D" id="3.20.20.140">
    <property type="entry name" value="Metal-dependent hydrolases"/>
    <property type="match status" value="1"/>
</dbReference>
<feature type="domain" description="Amidohydrolase-related" evidence="2">
    <location>
        <begin position="3"/>
        <end position="274"/>
    </location>
</feature>
<keyword evidence="4" id="KW-1185">Reference proteome</keyword>
<dbReference type="PANTHER" id="PTHR43569:SF2">
    <property type="entry name" value="AMIDOHYDROLASE-RELATED DOMAIN-CONTAINING PROTEIN"/>
    <property type="match status" value="1"/>
</dbReference>
<accession>A0A9X0QJ86</accession>
<comment type="similarity">
    <text evidence="1">Belongs to the metallo-dependent hydrolases superfamily.</text>
</comment>
<dbReference type="InterPro" id="IPR032466">
    <property type="entry name" value="Metal_Hydrolase"/>
</dbReference>
<evidence type="ECO:0000256" key="1">
    <source>
        <dbReference type="ARBA" id="ARBA00038310"/>
    </source>
</evidence>
<dbReference type="RefSeq" id="WP_183981105.1">
    <property type="nucleotide sequence ID" value="NZ_JACHEB010000014.1"/>
</dbReference>
<dbReference type="InterPro" id="IPR006680">
    <property type="entry name" value="Amidohydro-rel"/>
</dbReference>